<dbReference type="EMBL" id="FWXI01000012">
    <property type="protein sequence ID" value="SMC90111.1"/>
    <property type="molecule type" value="Genomic_DNA"/>
</dbReference>
<dbReference type="RefSeq" id="WP_371360959.1">
    <property type="nucleotide sequence ID" value="NZ_CP155572.1"/>
</dbReference>
<organism evidence="1 2">
    <name type="scientific">Sporomusa malonica</name>
    <dbReference type="NCBI Taxonomy" id="112901"/>
    <lineage>
        <taxon>Bacteria</taxon>
        <taxon>Bacillati</taxon>
        <taxon>Bacillota</taxon>
        <taxon>Negativicutes</taxon>
        <taxon>Selenomonadales</taxon>
        <taxon>Sporomusaceae</taxon>
        <taxon>Sporomusa</taxon>
    </lineage>
</organism>
<dbReference type="STRING" id="112901.SAMN04488500_112102"/>
<accession>A0A1W2CY11</accession>
<sequence>MNMPNKRGRKKTHGVIGQIGAGKNNLSGIIDIAVIQSLNRMGEVKECVKDYGMVIVDECHHAGNSQCAWG</sequence>
<dbReference type="InterPro" id="IPR027417">
    <property type="entry name" value="P-loop_NTPase"/>
</dbReference>
<dbReference type="Gene3D" id="3.40.50.300">
    <property type="entry name" value="P-loop containing nucleotide triphosphate hydrolases"/>
    <property type="match status" value="1"/>
</dbReference>
<dbReference type="Proteomes" id="UP000192738">
    <property type="component" value="Unassembled WGS sequence"/>
</dbReference>
<reference evidence="1 2" key="1">
    <citation type="submission" date="2017-04" db="EMBL/GenBank/DDBJ databases">
        <authorList>
            <person name="Afonso C.L."/>
            <person name="Miller P.J."/>
            <person name="Scott M.A."/>
            <person name="Spackman E."/>
            <person name="Goraichik I."/>
            <person name="Dimitrov K.M."/>
            <person name="Suarez D.L."/>
            <person name="Swayne D.E."/>
        </authorList>
    </citation>
    <scope>NUCLEOTIDE SEQUENCE [LARGE SCALE GENOMIC DNA]</scope>
    <source>
        <strain evidence="1 2">DSM 5090</strain>
    </source>
</reference>
<gene>
    <name evidence="1" type="ORF">SAMN04488500_112102</name>
</gene>
<keyword evidence="2" id="KW-1185">Reference proteome</keyword>
<proteinExistence type="predicted"/>
<evidence type="ECO:0000313" key="2">
    <source>
        <dbReference type="Proteomes" id="UP000192738"/>
    </source>
</evidence>
<name>A0A1W2CY11_9FIRM</name>
<evidence type="ECO:0008006" key="3">
    <source>
        <dbReference type="Google" id="ProtNLM"/>
    </source>
</evidence>
<evidence type="ECO:0000313" key="1">
    <source>
        <dbReference type="EMBL" id="SMC90111.1"/>
    </source>
</evidence>
<protein>
    <recommendedName>
        <fullName evidence="3">Type III restriction enzyme, res subunit</fullName>
    </recommendedName>
</protein>
<dbReference type="AlphaFoldDB" id="A0A1W2CY11"/>